<dbReference type="CDD" id="cd01949">
    <property type="entry name" value="GGDEF"/>
    <property type="match status" value="1"/>
</dbReference>
<reference evidence="4 5" key="1">
    <citation type="journal article" date="2020" name="Microorganisms">
        <title>Osmotic Adaptation and Compatible Solute Biosynthesis of Phototrophic Bacteria as Revealed from Genome Analyses.</title>
        <authorList>
            <person name="Imhoff J.F."/>
            <person name="Rahn T."/>
            <person name="Kunzel S."/>
            <person name="Keller A."/>
            <person name="Neulinger S.C."/>
        </authorList>
    </citation>
    <scope>NUCLEOTIDE SEQUENCE [LARGE SCALE GENOMIC DNA]</scope>
    <source>
        <strain evidence="4 5">DSM 9895</strain>
    </source>
</reference>
<dbReference type="SMART" id="SM00065">
    <property type="entry name" value="GAF"/>
    <property type="match status" value="1"/>
</dbReference>
<dbReference type="Pfam" id="PF01590">
    <property type="entry name" value="GAF"/>
    <property type="match status" value="1"/>
</dbReference>
<organism evidence="4 5">
    <name type="scientific">Rhodovibrio sodomensis</name>
    <dbReference type="NCBI Taxonomy" id="1088"/>
    <lineage>
        <taxon>Bacteria</taxon>
        <taxon>Pseudomonadati</taxon>
        <taxon>Pseudomonadota</taxon>
        <taxon>Alphaproteobacteria</taxon>
        <taxon>Rhodospirillales</taxon>
        <taxon>Rhodovibrionaceae</taxon>
        <taxon>Rhodovibrio</taxon>
    </lineage>
</organism>
<name>A0ABS1DLA9_9PROT</name>
<dbReference type="EC" id="2.7.7.65" evidence="1"/>
<feature type="domain" description="GGDEF" evidence="3">
    <location>
        <begin position="193"/>
        <end position="326"/>
    </location>
</feature>
<accession>A0ABS1DLA9</accession>
<sequence length="336" mass="36623">MSDCKLTDEAGRLAALTRYDVLDTEPEKPFDKITGLVQSVMDVPIAAVSLVDVQRQWFKSIQGLDVAETSREIAFCHHTIQQREPMIVPDATADPRFANNPLVTGAPYIRAYAGVPLKTPDGYNLGSLCAIDYEPRQFDAGQIAILTSFGKLVVDELELRQMASTDGLTGALTRRGFVEMATHEIERSRRYGRPLAVVLFDLDDFKTVNDTYGHPAGDNVLRYVTGCATDTLRSSDTLGRIGGEEFALLMPETQPEAALDCVERLRRTIADTEIPIDTGRIAVTASFGVCPLTDRYGDVESLLAAADQALYGAKTSGRNRTVFAHGPQVALPADPV</sequence>
<dbReference type="Gene3D" id="3.30.450.40">
    <property type="match status" value="1"/>
</dbReference>
<dbReference type="SMART" id="SM00267">
    <property type="entry name" value="GGDEF"/>
    <property type="match status" value="1"/>
</dbReference>
<dbReference type="InterPro" id="IPR043128">
    <property type="entry name" value="Rev_trsase/Diguanyl_cyclase"/>
</dbReference>
<dbReference type="SUPFAM" id="SSF55781">
    <property type="entry name" value="GAF domain-like"/>
    <property type="match status" value="1"/>
</dbReference>
<protein>
    <recommendedName>
        <fullName evidence="1">diguanylate cyclase</fullName>
        <ecNumber evidence="1">2.7.7.65</ecNumber>
    </recommendedName>
</protein>
<dbReference type="EMBL" id="NRRL01000166">
    <property type="protein sequence ID" value="MBK1671277.1"/>
    <property type="molecule type" value="Genomic_DNA"/>
</dbReference>
<dbReference type="InterPro" id="IPR000160">
    <property type="entry name" value="GGDEF_dom"/>
</dbReference>
<dbReference type="PANTHER" id="PTHR45138">
    <property type="entry name" value="REGULATORY COMPONENTS OF SENSORY TRANSDUCTION SYSTEM"/>
    <property type="match status" value="1"/>
</dbReference>
<proteinExistence type="predicted"/>
<dbReference type="Pfam" id="PF00990">
    <property type="entry name" value="GGDEF"/>
    <property type="match status" value="1"/>
</dbReference>
<evidence type="ECO:0000256" key="2">
    <source>
        <dbReference type="ARBA" id="ARBA00034247"/>
    </source>
</evidence>
<dbReference type="InterPro" id="IPR029016">
    <property type="entry name" value="GAF-like_dom_sf"/>
</dbReference>
<dbReference type="InterPro" id="IPR029787">
    <property type="entry name" value="Nucleotide_cyclase"/>
</dbReference>
<comment type="caution">
    <text evidence="4">The sequence shown here is derived from an EMBL/GenBank/DDBJ whole genome shotgun (WGS) entry which is preliminary data.</text>
</comment>
<dbReference type="SUPFAM" id="SSF55073">
    <property type="entry name" value="Nucleotide cyclase"/>
    <property type="match status" value="1"/>
</dbReference>
<gene>
    <name evidence="4" type="ORF">CKO28_25075</name>
</gene>
<keyword evidence="5" id="KW-1185">Reference proteome</keyword>
<dbReference type="InterPro" id="IPR003018">
    <property type="entry name" value="GAF"/>
</dbReference>
<dbReference type="PROSITE" id="PS50887">
    <property type="entry name" value="GGDEF"/>
    <property type="match status" value="1"/>
</dbReference>
<dbReference type="NCBIfam" id="TIGR00254">
    <property type="entry name" value="GGDEF"/>
    <property type="match status" value="1"/>
</dbReference>
<evidence type="ECO:0000313" key="5">
    <source>
        <dbReference type="Proteomes" id="UP001296873"/>
    </source>
</evidence>
<evidence type="ECO:0000313" key="4">
    <source>
        <dbReference type="EMBL" id="MBK1671277.1"/>
    </source>
</evidence>
<dbReference type="Gene3D" id="3.30.70.270">
    <property type="match status" value="1"/>
</dbReference>
<dbReference type="RefSeq" id="WP_200343969.1">
    <property type="nucleotide sequence ID" value="NZ_NRRL01000166.1"/>
</dbReference>
<dbReference type="InterPro" id="IPR050469">
    <property type="entry name" value="Diguanylate_Cyclase"/>
</dbReference>
<evidence type="ECO:0000259" key="3">
    <source>
        <dbReference type="PROSITE" id="PS50887"/>
    </source>
</evidence>
<comment type="catalytic activity">
    <reaction evidence="2">
        <text>2 GTP = 3',3'-c-di-GMP + 2 diphosphate</text>
        <dbReference type="Rhea" id="RHEA:24898"/>
        <dbReference type="ChEBI" id="CHEBI:33019"/>
        <dbReference type="ChEBI" id="CHEBI:37565"/>
        <dbReference type="ChEBI" id="CHEBI:58805"/>
        <dbReference type="EC" id="2.7.7.65"/>
    </reaction>
</comment>
<dbReference type="PANTHER" id="PTHR45138:SF9">
    <property type="entry name" value="DIGUANYLATE CYCLASE DGCM-RELATED"/>
    <property type="match status" value="1"/>
</dbReference>
<evidence type="ECO:0000256" key="1">
    <source>
        <dbReference type="ARBA" id="ARBA00012528"/>
    </source>
</evidence>
<dbReference type="Proteomes" id="UP001296873">
    <property type="component" value="Unassembled WGS sequence"/>
</dbReference>